<name>A0A0P9D2D0_9CHLR</name>
<dbReference type="SUPFAM" id="SSF51445">
    <property type="entry name" value="(Trans)glycosidases"/>
    <property type="match status" value="1"/>
</dbReference>
<gene>
    <name evidence="8" type="ORF">SE17_17335</name>
</gene>
<dbReference type="PROSITE" id="PS00659">
    <property type="entry name" value="GLYCOSYL_HYDROL_F5"/>
    <property type="match status" value="1"/>
</dbReference>
<feature type="domain" description="Glycoside hydrolase family 5" evidence="7">
    <location>
        <begin position="253"/>
        <end position="305"/>
    </location>
</feature>
<evidence type="ECO:0000313" key="8">
    <source>
        <dbReference type="EMBL" id="KPV52121.1"/>
    </source>
</evidence>
<dbReference type="InterPro" id="IPR017853">
    <property type="entry name" value="GH"/>
</dbReference>
<evidence type="ECO:0000256" key="4">
    <source>
        <dbReference type="ARBA" id="ARBA00023295"/>
    </source>
</evidence>
<feature type="transmembrane region" description="Helical" evidence="6">
    <location>
        <begin position="457"/>
        <end position="476"/>
    </location>
</feature>
<keyword evidence="4" id="KW-0326">Glycosidase</keyword>
<dbReference type="InterPro" id="IPR018087">
    <property type="entry name" value="Glyco_hydro_5_CS"/>
</dbReference>
<sequence length="549" mass="61586">MARAWLQWGLSYTKGQPYGLKTYFEGPALDAVSNAVNDAAAQGLTIEQTDTAHHLQLHFYSANGAIVSFTDHDALVAQVIRDSSGTIMFAGETRADYDVVMFLQDGDWHVRHWVRSAAADAPPAPVRTRPGFVTRAGTRLMLDGQPFQVYGIDYYPRVTPWDRFWINYDPAEIDRDLTTIRALGLNTVRTFIPFEQFGGAKPDPAMLDHLQDFLDRVDANGMKALPTLFDFRTDYRPLLWPESDRHLEGMLTRFRDHRAILAWDMKNEPNNDYGSNGAEVVDAWLAHTARLAHQYDTNHLVTIGWLNPSAASNLANEVDFISYHFFSPADELPAGYAALRAAVPDKPILMSEFGLPTWNSWFFPHGHTEAEQASYYADILRTMRATDSVGTAVWTLHDFSYVPKQVTAGQPWRIGPELQLGVLRADGTHKPAAALLAPGASLDVPAVPGWMRWVKPFWLTIYGLALGLPTLAWRWWRARRRRRKPAPITAEPALDSTLLHRSPALEMPSAAPPLPEPAASPAMLATKPPVLVAARGRKRNRRGKRNRRR</sequence>
<evidence type="ECO:0000256" key="3">
    <source>
        <dbReference type="ARBA" id="ARBA00022801"/>
    </source>
</evidence>
<reference evidence="8 9" key="1">
    <citation type="submission" date="2015-09" db="EMBL/GenBank/DDBJ databases">
        <title>Draft genome sequence of Kouleothrix aurantiaca JCM 19913.</title>
        <authorList>
            <person name="Hemp J."/>
        </authorList>
    </citation>
    <scope>NUCLEOTIDE SEQUENCE [LARGE SCALE GENOMIC DNA]</scope>
    <source>
        <strain evidence="8 9">COM-B</strain>
    </source>
</reference>
<dbReference type="GO" id="GO:0005975">
    <property type="term" value="P:carbohydrate metabolic process"/>
    <property type="evidence" value="ECO:0007669"/>
    <property type="project" value="InterPro"/>
</dbReference>
<keyword evidence="6" id="KW-0812">Transmembrane</keyword>
<protein>
    <recommendedName>
        <fullName evidence="2">mannan endo-1,4-beta-mannosidase</fullName>
        <ecNumber evidence="2">3.2.1.78</ecNumber>
    </recommendedName>
</protein>
<keyword evidence="3" id="KW-0378">Hydrolase</keyword>
<evidence type="ECO:0000256" key="5">
    <source>
        <dbReference type="SAM" id="MobiDB-lite"/>
    </source>
</evidence>
<dbReference type="PATRIC" id="fig|186479.3.peg.9528"/>
<keyword evidence="6" id="KW-1133">Transmembrane helix</keyword>
<dbReference type="Proteomes" id="UP000050509">
    <property type="component" value="Unassembled WGS sequence"/>
</dbReference>
<evidence type="ECO:0000259" key="7">
    <source>
        <dbReference type="Pfam" id="PF26410"/>
    </source>
</evidence>
<accession>A0A0P9D2D0</accession>
<evidence type="ECO:0000256" key="2">
    <source>
        <dbReference type="ARBA" id="ARBA00012706"/>
    </source>
</evidence>
<evidence type="ECO:0000256" key="1">
    <source>
        <dbReference type="ARBA" id="ARBA00001678"/>
    </source>
</evidence>
<dbReference type="Pfam" id="PF26410">
    <property type="entry name" value="GH5_mannosidase"/>
    <property type="match status" value="1"/>
</dbReference>
<organism evidence="8 9">
    <name type="scientific">Kouleothrix aurantiaca</name>
    <dbReference type="NCBI Taxonomy" id="186479"/>
    <lineage>
        <taxon>Bacteria</taxon>
        <taxon>Bacillati</taxon>
        <taxon>Chloroflexota</taxon>
        <taxon>Chloroflexia</taxon>
        <taxon>Chloroflexales</taxon>
        <taxon>Roseiflexineae</taxon>
        <taxon>Roseiflexaceae</taxon>
        <taxon>Kouleothrix</taxon>
    </lineage>
</organism>
<keyword evidence="6" id="KW-0472">Membrane</keyword>
<dbReference type="GO" id="GO:0004553">
    <property type="term" value="F:hydrolase activity, hydrolyzing O-glycosyl compounds"/>
    <property type="evidence" value="ECO:0007669"/>
    <property type="project" value="InterPro"/>
</dbReference>
<evidence type="ECO:0000313" key="9">
    <source>
        <dbReference type="Proteomes" id="UP000050509"/>
    </source>
</evidence>
<comment type="caution">
    <text evidence="8">The sequence shown here is derived from an EMBL/GenBank/DDBJ whole genome shotgun (WGS) entry which is preliminary data.</text>
</comment>
<dbReference type="Gene3D" id="3.20.20.80">
    <property type="entry name" value="Glycosidases"/>
    <property type="match status" value="1"/>
</dbReference>
<evidence type="ECO:0000256" key="6">
    <source>
        <dbReference type="SAM" id="Phobius"/>
    </source>
</evidence>
<comment type="catalytic activity">
    <reaction evidence="1">
        <text>Random hydrolysis of (1-&gt;4)-beta-D-mannosidic linkages in mannans, galactomannans and glucomannans.</text>
        <dbReference type="EC" id="3.2.1.78"/>
    </reaction>
</comment>
<keyword evidence="9" id="KW-1185">Reference proteome</keyword>
<feature type="compositionally biased region" description="Basic residues" evidence="5">
    <location>
        <begin position="535"/>
        <end position="549"/>
    </location>
</feature>
<dbReference type="InterPro" id="IPR045053">
    <property type="entry name" value="MAN-like"/>
</dbReference>
<dbReference type="AlphaFoldDB" id="A0A0P9D2D0"/>
<proteinExistence type="predicted"/>
<feature type="region of interest" description="Disordered" evidence="5">
    <location>
        <begin position="505"/>
        <end position="549"/>
    </location>
</feature>
<dbReference type="EMBL" id="LJCR01000652">
    <property type="protein sequence ID" value="KPV52121.1"/>
    <property type="molecule type" value="Genomic_DNA"/>
</dbReference>
<dbReference type="EC" id="3.2.1.78" evidence="2"/>
<dbReference type="InterPro" id="IPR001547">
    <property type="entry name" value="Glyco_hydro_5"/>
</dbReference>
<dbReference type="PANTHER" id="PTHR31451">
    <property type="match status" value="1"/>
</dbReference>